<feature type="transmembrane region" description="Helical" evidence="5">
    <location>
        <begin position="89"/>
        <end position="110"/>
    </location>
</feature>
<feature type="transmembrane region" description="Helical" evidence="5">
    <location>
        <begin position="272"/>
        <end position="295"/>
    </location>
</feature>
<feature type="transmembrane region" description="Helical" evidence="5">
    <location>
        <begin position="357"/>
        <end position="380"/>
    </location>
</feature>
<keyword evidence="4 5" id="KW-0472">Membrane</keyword>
<keyword evidence="8" id="KW-1185">Reference proteome</keyword>
<gene>
    <name evidence="7" type="ORF">GCM10011517_01490</name>
</gene>
<comment type="subcellular location">
    <subcellularLocation>
        <location evidence="1">Membrane</location>
        <topology evidence="1">Multi-pass membrane protein</topology>
    </subcellularLocation>
</comment>
<evidence type="ECO:0000256" key="1">
    <source>
        <dbReference type="ARBA" id="ARBA00004141"/>
    </source>
</evidence>
<reference evidence="7" key="1">
    <citation type="journal article" date="2014" name="Int. J. Syst. Evol. Microbiol.">
        <title>Complete genome sequence of Corynebacterium casei LMG S-19264T (=DSM 44701T), isolated from a smear-ripened cheese.</title>
        <authorList>
            <consortium name="US DOE Joint Genome Institute (JGI-PGF)"/>
            <person name="Walter F."/>
            <person name="Albersmeier A."/>
            <person name="Kalinowski J."/>
            <person name="Ruckert C."/>
        </authorList>
    </citation>
    <scope>NUCLEOTIDE SEQUENCE</scope>
    <source>
        <strain evidence="7">CGMCC 1.16012</strain>
    </source>
</reference>
<feature type="transmembrane region" description="Helical" evidence="5">
    <location>
        <begin position="301"/>
        <end position="320"/>
    </location>
</feature>
<dbReference type="GO" id="GO:1902600">
    <property type="term" value="P:proton transmembrane transport"/>
    <property type="evidence" value="ECO:0007669"/>
    <property type="project" value="InterPro"/>
</dbReference>
<dbReference type="PANTHER" id="PTHR43021">
    <property type="entry name" value="NA(+)/H(+) ANTIPORTER-RELATED"/>
    <property type="match status" value="1"/>
</dbReference>
<feature type="transmembrane region" description="Helical" evidence="5">
    <location>
        <begin position="327"/>
        <end position="345"/>
    </location>
</feature>
<evidence type="ECO:0000256" key="4">
    <source>
        <dbReference type="ARBA" id="ARBA00023136"/>
    </source>
</evidence>
<keyword evidence="2 5" id="KW-0812">Transmembrane</keyword>
<dbReference type="Gene3D" id="1.20.1530.20">
    <property type="match status" value="1"/>
</dbReference>
<dbReference type="AlphaFoldDB" id="A0A917EHQ5"/>
<sequence length="387" mass="40556">MDLAPILLTIGALFIVGLAADQIGQRTRLPRVTLLLACGIVAGGAGLDLIPPQVEGWYDFLAITALTMVAFLLGGSLTKDNLTAHGKSILLISVAIVVCTVVLVSLGLWLLGFGLGLALVVGAIATATAPAATQDAIKQSGKDNAFTDTLKGIVAIDDVWGLITFSAVVLLVQQMNGHTDTDLVSGIARELGGSVLLGCAIGFPAAFLTGRLTDGEPLQIEALALVFLTSGLSLWLELSYLISGMTVGLIIVNKARHHTRAFHEIEHIQWPFMILFFILAGASLETESLLAIGWIGAAYMVLRTVSRIIGGWLGAVLGGAPKAQRPWFGVALLPQAGVAIGMALVAGKQFPDWSETILALTVGTTVAFEILGPAGTLWAIRQVKDHD</sequence>
<organism evidence="7 8">
    <name type="scientific">Actibacterium pelagium</name>
    <dbReference type="NCBI Taxonomy" id="2029103"/>
    <lineage>
        <taxon>Bacteria</taxon>
        <taxon>Pseudomonadati</taxon>
        <taxon>Pseudomonadota</taxon>
        <taxon>Alphaproteobacteria</taxon>
        <taxon>Rhodobacterales</taxon>
        <taxon>Roseobacteraceae</taxon>
        <taxon>Actibacterium</taxon>
    </lineage>
</organism>
<dbReference type="InterPro" id="IPR006153">
    <property type="entry name" value="Cation/H_exchanger_TM"/>
</dbReference>
<proteinExistence type="predicted"/>
<evidence type="ECO:0000256" key="2">
    <source>
        <dbReference type="ARBA" id="ARBA00022692"/>
    </source>
</evidence>
<evidence type="ECO:0000256" key="3">
    <source>
        <dbReference type="ARBA" id="ARBA00022989"/>
    </source>
</evidence>
<dbReference type="GO" id="GO:0016020">
    <property type="term" value="C:membrane"/>
    <property type="evidence" value="ECO:0007669"/>
    <property type="project" value="UniProtKB-SubCell"/>
</dbReference>
<evidence type="ECO:0000313" key="8">
    <source>
        <dbReference type="Proteomes" id="UP000606730"/>
    </source>
</evidence>
<feature type="transmembrane region" description="Helical" evidence="5">
    <location>
        <begin position="153"/>
        <end position="172"/>
    </location>
</feature>
<dbReference type="Proteomes" id="UP000606730">
    <property type="component" value="Unassembled WGS sequence"/>
</dbReference>
<name>A0A917EHQ5_9RHOB</name>
<reference evidence="7" key="2">
    <citation type="submission" date="2020-09" db="EMBL/GenBank/DDBJ databases">
        <authorList>
            <person name="Sun Q."/>
            <person name="Zhou Y."/>
        </authorList>
    </citation>
    <scope>NUCLEOTIDE SEQUENCE</scope>
    <source>
        <strain evidence="7">CGMCC 1.16012</strain>
    </source>
</reference>
<comment type="caution">
    <text evidence="7">The sequence shown here is derived from an EMBL/GenBank/DDBJ whole genome shotgun (WGS) entry which is preliminary data.</text>
</comment>
<feature type="transmembrane region" description="Helical" evidence="5">
    <location>
        <begin position="57"/>
        <end position="77"/>
    </location>
</feature>
<dbReference type="EMBL" id="BMKN01000001">
    <property type="protein sequence ID" value="GGE37446.1"/>
    <property type="molecule type" value="Genomic_DNA"/>
</dbReference>
<dbReference type="OrthoDB" id="9778229at2"/>
<protein>
    <recommendedName>
        <fullName evidence="6">Cation/H+ exchanger transmembrane domain-containing protein</fullName>
    </recommendedName>
</protein>
<feature type="transmembrane region" description="Helical" evidence="5">
    <location>
        <begin position="193"/>
        <end position="212"/>
    </location>
</feature>
<dbReference type="InterPro" id="IPR038770">
    <property type="entry name" value="Na+/solute_symporter_sf"/>
</dbReference>
<feature type="transmembrane region" description="Helical" evidence="5">
    <location>
        <begin position="29"/>
        <end position="50"/>
    </location>
</feature>
<accession>A0A917EHQ5</accession>
<feature type="domain" description="Cation/H+ exchanger transmembrane" evidence="6">
    <location>
        <begin position="13"/>
        <end position="366"/>
    </location>
</feature>
<dbReference type="RefSeq" id="WP_095596896.1">
    <property type="nucleotide sequence ID" value="NZ_BMKN01000001.1"/>
</dbReference>
<evidence type="ECO:0000313" key="7">
    <source>
        <dbReference type="EMBL" id="GGE37446.1"/>
    </source>
</evidence>
<dbReference type="GO" id="GO:0015297">
    <property type="term" value="F:antiporter activity"/>
    <property type="evidence" value="ECO:0007669"/>
    <property type="project" value="InterPro"/>
</dbReference>
<dbReference type="PANTHER" id="PTHR43021:SF2">
    <property type="entry name" value="CATION_H+ EXCHANGER DOMAIN-CONTAINING PROTEIN"/>
    <property type="match status" value="1"/>
</dbReference>
<feature type="transmembrane region" description="Helical" evidence="5">
    <location>
        <begin position="232"/>
        <end position="252"/>
    </location>
</feature>
<evidence type="ECO:0000259" key="6">
    <source>
        <dbReference type="Pfam" id="PF00999"/>
    </source>
</evidence>
<evidence type="ECO:0000256" key="5">
    <source>
        <dbReference type="SAM" id="Phobius"/>
    </source>
</evidence>
<dbReference type="Pfam" id="PF00999">
    <property type="entry name" value="Na_H_Exchanger"/>
    <property type="match status" value="1"/>
</dbReference>
<keyword evidence="3 5" id="KW-1133">Transmembrane helix</keyword>